<organism evidence="8 9">
    <name type="scientific">Wickerhamomyces ciferrii (strain ATCC 14091 / BCRC 22168 / CBS 111 / JCM 3599 / NBRC 0793 / NRRL Y-1031 F-60-10)</name>
    <name type="common">Yeast</name>
    <name type="synonym">Pichia ciferrii</name>
    <dbReference type="NCBI Taxonomy" id="1206466"/>
    <lineage>
        <taxon>Eukaryota</taxon>
        <taxon>Fungi</taxon>
        <taxon>Dikarya</taxon>
        <taxon>Ascomycota</taxon>
        <taxon>Saccharomycotina</taxon>
        <taxon>Saccharomycetes</taxon>
        <taxon>Phaffomycetales</taxon>
        <taxon>Wickerhamomycetaceae</taxon>
        <taxon>Wickerhamomyces</taxon>
    </lineage>
</organism>
<evidence type="ECO:0000256" key="2">
    <source>
        <dbReference type="ARBA" id="ARBA00022574"/>
    </source>
</evidence>
<dbReference type="GO" id="GO:0005634">
    <property type="term" value="C:nucleus"/>
    <property type="evidence" value="ECO:0007669"/>
    <property type="project" value="UniProtKB-SubCell"/>
</dbReference>
<name>K0K9T8_WICCF</name>
<dbReference type="UniPathway" id="UPA00989"/>
<evidence type="ECO:0000256" key="1">
    <source>
        <dbReference type="ARBA" id="ARBA00004123"/>
    </source>
</evidence>
<dbReference type="GO" id="GO:0043527">
    <property type="term" value="C:tRNA methyltransferase complex"/>
    <property type="evidence" value="ECO:0007669"/>
    <property type="project" value="TreeGrafter"/>
</dbReference>
<proteinExistence type="inferred from homology"/>
<dbReference type="HAMAP" id="MF_03056">
    <property type="entry name" value="TRM82"/>
    <property type="match status" value="1"/>
</dbReference>
<dbReference type="SUPFAM" id="SSF50978">
    <property type="entry name" value="WD40 repeat-like"/>
    <property type="match status" value="1"/>
</dbReference>
<evidence type="ECO:0000256" key="7">
    <source>
        <dbReference type="SAM" id="MobiDB-lite"/>
    </source>
</evidence>
<dbReference type="Pfam" id="PF00400">
    <property type="entry name" value="WD40"/>
    <property type="match status" value="1"/>
</dbReference>
<evidence type="ECO:0000256" key="4">
    <source>
        <dbReference type="ARBA" id="ARBA00022737"/>
    </source>
</evidence>
<dbReference type="GO" id="GO:0005829">
    <property type="term" value="C:cytosol"/>
    <property type="evidence" value="ECO:0007669"/>
    <property type="project" value="TreeGrafter"/>
</dbReference>
<dbReference type="InterPro" id="IPR036322">
    <property type="entry name" value="WD40_repeat_dom_sf"/>
</dbReference>
<evidence type="ECO:0000256" key="6">
    <source>
        <dbReference type="HAMAP-Rule" id="MF_03056"/>
    </source>
</evidence>
<dbReference type="PANTHER" id="PTHR16288:SF0">
    <property type="entry name" value="TRNA (GUANINE-N(7)-)-METHYLTRANSFERASE NON-CATALYTIC SUBUNIT WDR4"/>
    <property type="match status" value="1"/>
</dbReference>
<evidence type="ECO:0000313" key="8">
    <source>
        <dbReference type="EMBL" id="CCH41695.1"/>
    </source>
</evidence>
<reference evidence="8 9" key="1">
    <citation type="journal article" date="2012" name="Eukaryot. Cell">
        <title>Draft genome sequence of Wickerhamomyces ciferrii NRRL Y-1031 F-60-10.</title>
        <authorList>
            <person name="Schneider J."/>
            <person name="Andrea H."/>
            <person name="Blom J."/>
            <person name="Jaenicke S."/>
            <person name="Ruckert C."/>
            <person name="Schorsch C."/>
            <person name="Szczepanowski R."/>
            <person name="Farwick M."/>
            <person name="Goesmann A."/>
            <person name="Puhler A."/>
            <person name="Schaffer S."/>
            <person name="Tauch A."/>
            <person name="Kohler T."/>
            <person name="Brinkrolf K."/>
        </authorList>
    </citation>
    <scope>NUCLEOTIDE SEQUENCE [LARGE SCALE GENOMIC DNA]</scope>
    <source>
        <strain evidence="9">ATCC 14091 / BCRC 22168 / CBS 111 / JCM 3599 / NBRC 0793 / NRRL Y-1031 F-60-10</strain>
    </source>
</reference>
<feature type="compositionally biased region" description="Basic and acidic residues" evidence="7">
    <location>
        <begin position="64"/>
        <end position="77"/>
    </location>
</feature>
<keyword evidence="2 6" id="KW-0853">WD repeat</keyword>
<dbReference type="InterPro" id="IPR001680">
    <property type="entry name" value="WD40_rpt"/>
</dbReference>
<dbReference type="STRING" id="1206466.K0K9T8"/>
<dbReference type="EMBL" id="CAIF01000027">
    <property type="protein sequence ID" value="CCH41695.1"/>
    <property type="molecule type" value="Genomic_DNA"/>
</dbReference>
<comment type="caution">
    <text evidence="8">The sequence shown here is derived from an EMBL/GenBank/DDBJ whole genome shotgun (WGS) entry which is preliminary data.</text>
</comment>
<evidence type="ECO:0000313" key="9">
    <source>
        <dbReference type="Proteomes" id="UP000009328"/>
    </source>
</evidence>
<sequence>MKHPFQIVAVNNAGDLLCTATKNHIQVFKISSGERIGQWTDEADNTESIKEKILKEQERQKILKQQELEEKAAKAAEEGTPESSEEPPKKKKKKSKNKNNDGEPKIPTPGPGAPTIYNYIRTLKFSRNGKYLIGTTDSDKSVVIFEIDLSNNENILKLIKRQPFPKRPSSITTSYDDSEILLGDKFGDVYSTKVDTQEARVVNSEAEPILGHVSMLTDVLIGKKNDEQFIFTADRDEHIKISKFPQSFIVKHWLFGHEQFVSKLLIPSWNEDLLISGGGDDYIFLWDWSKESNQLLDKFNISEIVEPYINESHLAPSRFQNENNDLQETCISDIITIPGLPNIIAVLVEATNVVFLLKLESNKISLDKIIELDSKIISITSSNNQIIASVESEDNLLRSIDINTKTVSNELSESFKKITENSFVEIPSKDELYPLYPVFQLRKRSEH</sequence>
<keyword evidence="5 6" id="KW-0539">Nucleus</keyword>
<dbReference type="SMART" id="SM00320">
    <property type="entry name" value="WD40"/>
    <property type="match status" value="2"/>
</dbReference>
<comment type="subcellular location">
    <subcellularLocation>
        <location evidence="1 6">Nucleus</location>
    </subcellularLocation>
</comment>
<accession>K0K9T8</accession>
<dbReference type="InterPro" id="IPR028884">
    <property type="entry name" value="Trm82"/>
</dbReference>
<dbReference type="FunCoup" id="K0K9T8">
    <property type="interactions" value="288"/>
</dbReference>
<dbReference type="GO" id="GO:0106004">
    <property type="term" value="P:tRNA (guanine-N7)-methylation"/>
    <property type="evidence" value="ECO:0007669"/>
    <property type="project" value="UniProtKB-UniRule"/>
</dbReference>
<comment type="similarity">
    <text evidence="6">Belongs to the WD repeat TRM82 family.</text>
</comment>
<dbReference type="eggNOG" id="KOG3914">
    <property type="taxonomic scope" value="Eukaryota"/>
</dbReference>
<dbReference type="Gene3D" id="2.130.10.10">
    <property type="entry name" value="YVTN repeat-like/Quinoprotein amine dehydrogenase"/>
    <property type="match status" value="1"/>
</dbReference>
<feature type="region of interest" description="Disordered" evidence="7">
    <location>
        <begin position="64"/>
        <end position="113"/>
    </location>
</feature>
<gene>
    <name evidence="8" type="ORF">BN7_1236</name>
</gene>
<evidence type="ECO:0000256" key="5">
    <source>
        <dbReference type="ARBA" id="ARBA00023242"/>
    </source>
</evidence>
<dbReference type="Proteomes" id="UP000009328">
    <property type="component" value="Unassembled WGS sequence"/>
</dbReference>
<comment type="function">
    <text evidence="6">Required for the formation of N(7)-methylguanine at position 46 (m7G46) in tRNA. In the complex, it is required to stabilize and induce conformational changes of the catalytic subunit.</text>
</comment>
<dbReference type="HOGENOM" id="CLU_022082_0_0_1"/>
<keyword evidence="4 6" id="KW-0677">Repeat</keyword>
<evidence type="ECO:0000256" key="3">
    <source>
        <dbReference type="ARBA" id="ARBA00022694"/>
    </source>
</evidence>
<dbReference type="AlphaFoldDB" id="K0K9T8"/>
<dbReference type="InParanoid" id="K0K9T8"/>
<keyword evidence="9" id="KW-1185">Reference proteome</keyword>
<protein>
    <submittedName>
        <fullName evidence="8">WD repeat-containing protein</fullName>
    </submittedName>
</protein>
<dbReference type="PANTHER" id="PTHR16288">
    <property type="entry name" value="WD40 REPEAT PROTEIN 4"/>
    <property type="match status" value="1"/>
</dbReference>
<comment type="pathway">
    <text evidence="6">tRNA modification; N(7)-methylguanine-tRNA biosynthesis.</text>
</comment>
<dbReference type="InterPro" id="IPR015943">
    <property type="entry name" value="WD40/YVTN_repeat-like_dom_sf"/>
</dbReference>
<keyword evidence="3 6" id="KW-0819">tRNA processing</keyword>